<evidence type="ECO:0000313" key="9">
    <source>
        <dbReference type="Proteomes" id="UP000007796"/>
    </source>
</evidence>
<name>F0XM44_GROCL</name>
<dbReference type="RefSeq" id="XP_014170747.1">
    <property type="nucleotide sequence ID" value="XM_014315272.1"/>
</dbReference>
<dbReference type="GO" id="GO:0003677">
    <property type="term" value="F:DNA binding"/>
    <property type="evidence" value="ECO:0007669"/>
    <property type="project" value="UniProtKB-KW"/>
</dbReference>
<dbReference type="EMBL" id="GL629794">
    <property type="protein sequence ID" value="EFX01265.1"/>
    <property type="molecule type" value="Genomic_DNA"/>
</dbReference>
<dbReference type="OrthoDB" id="39175at2759"/>
<reference evidence="8 9" key="1">
    <citation type="journal article" date="2011" name="Proc. Natl. Acad. Sci. U.S.A.">
        <title>Genome and transcriptome analyses of the mountain pine beetle-fungal symbiont Grosmannia clavigera, a lodgepole pine pathogen.</title>
        <authorList>
            <person name="DiGuistini S."/>
            <person name="Wang Y."/>
            <person name="Liao N.Y."/>
            <person name="Taylor G."/>
            <person name="Tanguay P."/>
            <person name="Feau N."/>
            <person name="Henrissat B."/>
            <person name="Chan S.K."/>
            <person name="Hesse-Orce U."/>
            <person name="Alamouti S.M."/>
            <person name="Tsui C.K.M."/>
            <person name="Docking R.T."/>
            <person name="Levasseur A."/>
            <person name="Haridas S."/>
            <person name="Robertson G."/>
            <person name="Birol I."/>
            <person name="Holt R.A."/>
            <person name="Marra M.A."/>
            <person name="Hamelin R.C."/>
            <person name="Hirst M."/>
            <person name="Jones S.J.M."/>
            <person name="Bohlmann J."/>
            <person name="Breuil C."/>
        </authorList>
    </citation>
    <scope>NUCLEOTIDE SEQUENCE [LARGE SCALE GENOMIC DNA]</scope>
    <source>
        <strain evidence="9">kw1407 / UAMH 11150</strain>
    </source>
</reference>
<evidence type="ECO:0008006" key="10">
    <source>
        <dbReference type="Google" id="ProtNLM"/>
    </source>
</evidence>
<evidence type="ECO:0000256" key="1">
    <source>
        <dbReference type="ARBA" id="ARBA00022723"/>
    </source>
</evidence>
<gene>
    <name evidence="8" type="ORF">CMQ_6207</name>
</gene>
<organism evidence="9">
    <name type="scientific">Grosmannia clavigera (strain kw1407 / UAMH 11150)</name>
    <name type="common">Blue stain fungus</name>
    <name type="synonym">Graphiocladiella clavigera</name>
    <dbReference type="NCBI Taxonomy" id="655863"/>
    <lineage>
        <taxon>Eukaryota</taxon>
        <taxon>Fungi</taxon>
        <taxon>Dikarya</taxon>
        <taxon>Ascomycota</taxon>
        <taxon>Pezizomycotina</taxon>
        <taxon>Sordariomycetes</taxon>
        <taxon>Sordariomycetidae</taxon>
        <taxon>Ophiostomatales</taxon>
        <taxon>Ophiostomataceae</taxon>
        <taxon>Leptographium</taxon>
    </lineage>
</organism>
<keyword evidence="3" id="KW-0805">Transcription regulation</keyword>
<dbReference type="AlphaFoldDB" id="F0XM44"/>
<sequence>MYFNLFRQHTASELSGFFDDVFWSRTVLIECHQADAIRHAVVALGALYKTLETTTESPPSSPDAAGVTPSNAADRAANHWEVALDQYSSACHAVGTVDPANPRSQRTCLIASVLLACFDSFIGDHQQAIRQIQTGLKQLWLLRDSRNSQTVLQVAPDGSYVSQPAVPEPVEDELLQMFTRLAIQAKSYDMAFHFPKPYVIYLLPSTEAGFSELSSSDTSGSSPSSPAGSSDVDSPVTVHQDPIPVRFSSLRDARLAWDTLCEDMLRFTEKMFQSASGPPNILPSSMRRYGIHFQARLTGWSAAFGPLLNSRTRPDVSSQEKAGIAVLKMFQIMGQILFFMTFVDSEMQFDNFQPHFAEIVSLAFEVYGVPSFGPSHIKASFSADLGIVPPLYVVATKSRDRMLRRQAIQLLRSSARREGMWDSELMARIGTWVMEIEEQGDGEEDKLRSWQNSAGMPLTPVDSPAPSTVTLPHRQRSPGVDFGDAPLGPGGNARWDVRRESSTSSVRSSASATSGSLPPAPPPIPAEKRVLVKSCEFDLRGHVATLKCGTRGLVAGKVDHKTQVTRITW</sequence>
<dbReference type="GO" id="GO:0046872">
    <property type="term" value="F:metal ion binding"/>
    <property type="evidence" value="ECO:0007669"/>
    <property type="project" value="UniProtKB-KW"/>
</dbReference>
<dbReference type="Proteomes" id="UP000007796">
    <property type="component" value="Unassembled WGS sequence"/>
</dbReference>
<protein>
    <recommendedName>
        <fullName evidence="10">C6 zinc finger domain containing protein</fullName>
    </recommendedName>
</protein>
<feature type="region of interest" description="Disordered" evidence="7">
    <location>
        <begin position="212"/>
        <end position="237"/>
    </location>
</feature>
<dbReference type="PANTHER" id="PTHR36206">
    <property type="entry name" value="ASPERCRYPTIN BIOSYNTHESIS CLUSTER-SPECIFIC TRANSCRIPTION REGULATOR ATNN-RELATED"/>
    <property type="match status" value="1"/>
</dbReference>
<evidence type="ECO:0000256" key="7">
    <source>
        <dbReference type="SAM" id="MobiDB-lite"/>
    </source>
</evidence>
<feature type="compositionally biased region" description="Low complexity" evidence="7">
    <location>
        <begin position="212"/>
        <end position="235"/>
    </location>
</feature>
<accession>F0XM44</accession>
<keyword evidence="5" id="KW-0804">Transcription</keyword>
<keyword evidence="6" id="KW-0539">Nucleus</keyword>
<evidence type="ECO:0000313" key="8">
    <source>
        <dbReference type="EMBL" id="EFX01265.1"/>
    </source>
</evidence>
<dbReference type="HOGENOM" id="CLU_011409_2_0_1"/>
<feature type="region of interest" description="Disordered" evidence="7">
    <location>
        <begin position="453"/>
        <end position="525"/>
    </location>
</feature>
<dbReference type="STRING" id="655863.F0XM44"/>
<evidence type="ECO:0000256" key="4">
    <source>
        <dbReference type="ARBA" id="ARBA00023125"/>
    </source>
</evidence>
<keyword evidence="4" id="KW-0238">DNA-binding</keyword>
<evidence type="ECO:0000256" key="3">
    <source>
        <dbReference type="ARBA" id="ARBA00023015"/>
    </source>
</evidence>
<dbReference type="InterPro" id="IPR052360">
    <property type="entry name" value="Transcr_Regulatory_Proteins"/>
</dbReference>
<dbReference type="GeneID" id="25979615"/>
<keyword evidence="1" id="KW-0479">Metal-binding</keyword>
<dbReference type="InParanoid" id="F0XM44"/>
<dbReference type="eggNOG" id="ENOG502SM93">
    <property type="taxonomic scope" value="Eukaryota"/>
</dbReference>
<proteinExistence type="predicted"/>
<keyword evidence="2" id="KW-0862">Zinc</keyword>
<evidence type="ECO:0000256" key="2">
    <source>
        <dbReference type="ARBA" id="ARBA00022833"/>
    </source>
</evidence>
<evidence type="ECO:0000256" key="5">
    <source>
        <dbReference type="ARBA" id="ARBA00023163"/>
    </source>
</evidence>
<evidence type="ECO:0000256" key="6">
    <source>
        <dbReference type="ARBA" id="ARBA00023242"/>
    </source>
</evidence>
<dbReference type="PANTHER" id="PTHR36206:SF4">
    <property type="entry name" value="HYPOTHETICAL CONSERVED PROTEIN (EUROFUNG)-RELATED"/>
    <property type="match status" value="1"/>
</dbReference>
<keyword evidence="9" id="KW-1185">Reference proteome</keyword>
<feature type="compositionally biased region" description="Low complexity" evidence="7">
    <location>
        <begin position="502"/>
        <end position="517"/>
    </location>
</feature>